<dbReference type="AlphaFoldDB" id="J3LTJ1"/>
<evidence type="ECO:0000256" key="1">
    <source>
        <dbReference type="SAM" id="MobiDB-lite"/>
    </source>
</evidence>
<evidence type="ECO:0000313" key="2">
    <source>
        <dbReference type="EnsemblPlants" id="OB03G43670.1"/>
    </source>
</evidence>
<sequence length="466" mass="48773">MPKAGLEFVIPNTGCGVEEFMLVLAEVNEKTGACDEKAGDDCAPNEKPPPEEADWPNVNMLGGDELEPNGLLKAGDDEVVELLLNILVLAIVKDDPADVLGDENANPLPELEKVVPDPKGELPNKDPDEEVVTPNDTVPGPDEEVPTPKDTVPGADEEVPAPKDTVPDPDEEVPAPKGTVPGADEEFPAPKDTVPGPDEVPANPKDTVLGPDEEVPVPKDMAAEPAEVVPTPKDTDPKPDEEAPVLENAEGVVDAFVEAIPSFEAANVEDENVAVLEKAEEDATGELATFEEIGAALRFSDALLAVSCAVDLTSAIAPPVPNKVLAGFASVFVPSDLVVATIEVLEPKLNVGIVGLDDEKGVLLLDTANVVGIVDAAKLTAGLSPGVPLDNFGDDASEKPLLRLAVVDVVEAKWKGAAKGNTLSDDLWTYSAFSFSLPLSTLVLSNVVGLVTLETQSRTNKQINHG</sequence>
<dbReference type="Gramene" id="OB03G43670.1">
    <property type="protein sequence ID" value="OB03G43670.1"/>
    <property type="gene ID" value="OB03G43670"/>
</dbReference>
<feature type="compositionally biased region" description="Basic and acidic residues" evidence="1">
    <location>
        <begin position="110"/>
        <end position="126"/>
    </location>
</feature>
<name>J3LTJ1_ORYBR</name>
<proteinExistence type="predicted"/>
<dbReference type="EnsemblPlants" id="OB03G43670.1">
    <property type="protein sequence ID" value="OB03G43670.1"/>
    <property type="gene ID" value="OB03G43670"/>
</dbReference>
<dbReference type="Proteomes" id="UP000006038">
    <property type="component" value="Chromosome 3"/>
</dbReference>
<protein>
    <submittedName>
        <fullName evidence="2">Uncharacterized protein</fullName>
    </submittedName>
</protein>
<reference evidence="2" key="1">
    <citation type="journal article" date="2013" name="Nat. Commun.">
        <title>Whole-genome sequencing of Oryza brachyantha reveals mechanisms underlying Oryza genome evolution.</title>
        <authorList>
            <person name="Chen J."/>
            <person name="Huang Q."/>
            <person name="Gao D."/>
            <person name="Wang J."/>
            <person name="Lang Y."/>
            <person name="Liu T."/>
            <person name="Li B."/>
            <person name="Bai Z."/>
            <person name="Luis Goicoechea J."/>
            <person name="Liang C."/>
            <person name="Chen C."/>
            <person name="Zhang W."/>
            <person name="Sun S."/>
            <person name="Liao Y."/>
            <person name="Zhang X."/>
            <person name="Yang L."/>
            <person name="Song C."/>
            <person name="Wang M."/>
            <person name="Shi J."/>
            <person name="Liu G."/>
            <person name="Liu J."/>
            <person name="Zhou H."/>
            <person name="Zhou W."/>
            <person name="Yu Q."/>
            <person name="An N."/>
            <person name="Chen Y."/>
            <person name="Cai Q."/>
            <person name="Wang B."/>
            <person name="Liu B."/>
            <person name="Min J."/>
            <person name="Huang Y."/>
            <person name="Wu H."/>
            <person name="Li Z."/>
            <person name="Zhang Y."/>
            <person name="Yin Y."/>
            <person name="Song W."/>
            <person name="Jiang J."/>
            <person name="Jackson S.A."/>
            <person name="Wing R.A."/>
            <person name="Wang J."/>
            <person name="Chen M."/>
        </authorList>
    </citation>
    <scope>NUCLEOTIDE SEQUENCE [LARGE SCALE GENOMIC DNA]</scope>
    <source>
        <strain evidence="2">cv. IRGC 101232</strain>
    </source>
</reference>
<organism evidence="2">
    <name type="scientific">Oryza brachyantha</name>
    <name type="common">malo sina</name>
    <dbReference type="NCBI Taxonomy" id="4533"/>
    <lineage>
        <taxon>Eukaryota</taxon>
        <taxon>Viridiplantae</taxon>
        <taxon>Streptophyta</taxon>
        <taxon>Embryophyta</taxon>
        <taxon>Tracheophyta</taxon>
        <taxon>Spermatophyta</taxon>
        <taxon>Magnoliopsida</taxon>
        <taxon>Liliopsida</taxon>
        <taxon>Poales</taxon>
        <taxon>Poaceae</taxon>
        <taxon>BOP clade</taxon>
        <taxon>Oryzoideae</taxon>
        <taxon>Oryzeae</taxon>
        <taxon>Oryzinae</taxon>
        <taxon>Oryza</taxon>
    </lineage>
</organism>
<dbReference type="STRING" id="4533.J3LTJ1"/>
<feature type="region of interest" description="Disordered" evidence="1">
    <location>
        <begin position="34"/>
        <end position="62"/>
    </location>
</feature>
<feature type="region of interest" description="Disordered" evidence="1">
    <location>
        <begin position="98"/>
        <end position="217"/>
    </location>
</feature>
<dbReference type="eggNOG" id="ENOG502S3RY">
    <property type="taxonomic scope" value="Eukaryota"/>
</dbReference>
<keyword evidence="3" id="KW-1185">Reference proteome</keyword>
<dbReference type="HOGENOM" id="CLU_720374_0_0_1"/>
<evidence type="ECO:0000313" key="3">
    <source>
        <dbReference type="Proteomes" id="UP000006038"/>
    </source>
</evidence>
<reference evidence="2" key="2">
    <citation type="submission" date="2013-04" db="UniProtKB">
        <authorList>
            <consortium name="EnsemblPlants"/>
        </authorList>
    </citation>
    <scope>IDENTIFICATION</scope>
</reference>
<accession>J3LTJ1</accession>